<evidence type="ECO:0000313" key="4">
    <source>
        <dbReference type="Proteomes" id="UP000005239"/>
    </source>
</evidence>
<dbReference type="EnsemblMetazoa" id="PPA24447.1">
    <property type="protein sequence ID" value="PPA24447.1"/>
    <property type="gene ID" value="WBGene00114001"/>
</dbReference>
<evidence type="ECO:0000313" key="3">
    <source>
        <dbReference type="EnsemblMetazoa" id="PPA24447.1"/>
    </source>
</evidence>
<keyword evidence="2" id="KW-0812">Transmembrane</keyword>
<accession>A0A8R1UEY0</accession>
<feature type="compositionally biased region" description="Basic and acidic residues" evidence="1">
    <location>
        <begin position="102"/>
        <end position="115"/>
    </location>
</feature>
<dbReference type="Proteomes" id="UP000005239">
    <property type="component" value="Unassembled WGS sequence"/>
</dbReference>
<dbReference type="AlphaFoldDB" id="A0A2A6CFP2"/>
<accession>A0A2A6CFP2</accession>
<protein>
    <submittedName>
        <fullName evidence="3">Uncharacterized protein</fullName>
    </submittedName>
</protein>
<name>A0A2A6CFP2_PRIPA</name>
<keyword evidence="2" id="KW-0472">Membrane</keyword>
<feature type="region of interest" description="Disordered" evidence="1">
    <location>
        <begin position="90"/>
        <end position="115"/>
    </location>
</feature>
<evidence type="ECO:0000256" key="2">
    <source>
        <dbReference type="SAM" id="Phobius"/>
    </source>
</evidence>
<sequence>MNYLQSAVLLITFSQSVSEIVSRAKRAEFEPFQPLVGASVAAAINATEAVTDDPIGQGIHSGTIKAAILVACVFAFGVILSVSFAWHLMPKDNPMERNPLLEGRRPESRCGSKKS</sequence>
<keyword evidence="2" id="KW-1133">Transmembrane helix</keyword>
<evidence type="ECO:0000256" key="1">
    <source>
        <dbReference type="SAM" id="MobiDB-lite"/>
    </source>
</evidence>
<feature type="transmembrane region" description="Helical" evidence="2">
    <location>
        <begin position="66"/>
        <end position="88"/>
    </location>
</feature>
<gene>
    <name evidence="3" type="primary">WBGene00114001</name>
</gene>
<reference evidence="3" key="2">
    <citation type="submission" date="2022-06" db="UniProtKB">
        <authorList>
            <consortium name="EnsemblMetazoa"/>
        </authorList>
    </citation>
    <scope>IDENTIFICATION</scope>
    <source>
        <strain evidence="3">PS312</strain>
    </source>
</reference>
<keyword evidence="4" id="KW-1185">Reference proteome</keyword>
<proteinExistence type="predicted"/>
<organism evidence="3 4">
    <name type="scientific">Pristionchus pacificus</name>
    <name type="common">Parasitic nematode worm</name>
    <dbReference type="NCBI Taxonomy" id="54126"/>
    <lineage>
        <taxon>Eukaryota</taxon>
        <taxon>Metazoa</taxon>
        <taxon>Ecdysozoa</taxon>
        <taxon>Nematoda</taxon>
        <taxon>Chromadorea</taxon>
        <taxon>Rhabditida</taxon>
        <taxon>Rhabditina</taxon>
        <taxon>Diplogasteromorpha</taxon>
        <taxon>Diplogasteroidea</taxon>
        <taxon>Neodiplogasteridae</taxon>
        <taxon>Pristionchus</taxon>
    </lineage>
</organism>
<reference evidence="4" key="1">
    <citation type="journal article" date="2008" name="Nat. Genet.">
        <title>The Pristionchus pacificus genome provides a unique perspective on nematode lifestyle and parasitism.</title>
        <authorList>
            <person name="Dieterich C."/>
            <person name="Clifton S.W."/>
            <person name="Schuster L.N."/>
            <person name="Chinwalla A."/>
            <person name="Delehaunty K."/>
            <person name="Dinkelacker I."/>
            <person name="Fulton L."/>
            <person name="Fulton R."/>
            <person name="Godfrey J."/>
            <person name="Minx P."/>
            <person name="Mitreva M."/>
            <person name="Roeseler W."/>
            <person name="Tian H."/>
            <person name="Witte H."/>
            <person name="Yang S.P."/>
            <person name="Wilson R.K."/>
            <person name="Sommer R.J."/>
        </authorList>
    </citation>
    <scope>NUCLEOTIDE SEQUENCE [LARGE SCALE GENOMIC DNA]</scope>
    <source>
        <strain evidence="4">PS312</strain>
    </source>
</reference>